<organism evidence="1 2">
    <name type="scientific">Haloplanus rubicundus</name>
    <dbReference type="NCBI Taxonomy" id="1547898"/>
    <lineage>
        <taxon>Archaea</taxon>
        <taxon>Methanobacteriati</taxon>
        <taxon>Methanobacteriota</taxon>
        <taxon>Stenosarchaea group</taxon>
        <taxon>Halobacteria</taxon>
        <taxon>Halobacteriales</taxon>
        <taxon>Haloferacaceae</taxon>
        <taxon>Haloplanus</taxon>
    </lineage>
</organism>
<gene>
    <name evidence="1" type="ORF">DU484_01400</name>
</gene>
<evidence type="ECO:0008006" key="3">
    <source>
        <dbReference type="Google" id="ProtNLM"/>
    </source>
</evidence>
<dbReference type="KEGG" id="haq:DU484_01400"/>
<reference evidence="1 2" key="1">
    <citation type="submission" date="2018-07" db="EMBL/GenBank/DDBJ databases">
        <title>Genome sequences of Haloplanus sp. CBA1112.</title>
        <authorList>
            <person name="Kim Y.B."/>
            <person name="Roh S.W."/>
        </authorList>
    </citation>
    <scope>NUCLEOTIDE SEQUENCE [LARGE SCALE GENOMIC DNA]</scope>
    <source>
        <strain evidence="1 2">CBA1112</strain>
    </source>
</reference>
<protein>
    <recommendedName>
        <fullName evidence="3">Replication protein</fullName>
    </recommendedName>
</protein>
<dbReference type="EMBL" id="CP031148">
    <property type="protein sequence ID" value="AXG08616.1"/>
    <property type="molecule type" value="Genomic_DNA"/>
</dbReference>
<dbReference type="InterPro" id="IPR009870">
    <property type="entry name" value="DUF1424"/>
</dbReference>
<proteinExistence type="predicted"/>
<dbReference type="Pfam" id="PF07232">
    <property type="entry name" value="DUF1424"/>
    <property type="match status" value="1"/>
</dbReference>
<sequence length="250" mass="28239">MTLKRAREAYLVYQVSSYNSDDRTSALERTRVKHGKLLGAERDTFQQFEDVTQIFLSLRLSPIGRSGRWLEPVKLDNRLHDSWGNVRDVLDYHLRDYDSEYVAITATTVSAATPHRHVLVYVDDPDDEVAVEVAQAAVDSHVRNTDGAFAEDHPVEPGERDAGMVLHDPPRADEVSEDTWLYVLDQRGREAFPMTAATMQYVANQRPHWSLAPFCEDGKTGDPQSIKLEGGAIAWATPHNWLTSSRGFKM</sequence>
<name>A0A345E8U4_9EURY</name>
<dbReference type="Proteomes" id="UP000252985">
    <property type="component" value="Chromosome"/>
</dbReference>
<accession>A0A345E8U4</accession>
<dbReference type="AlphaFoldDB" id="A0A345E8U4"/>
<evidence type="ECO:0000313" key="2">
    <source>
        <dbReference type="Proteomes" id="UP000252985"/>
    </source>
</evidence>
<evidence type="ECO:0000313" key="1">
    <source>
        <dbReference type="EMBL" id="AXG08616.1"/>
    </source>
</evidence>